<reference evidence="1 2" key="1">
    <citation type="journal article" date="2020" name="bioRxiv">
        <title>Whole genome comparisons of ergot fungi reveals the divergence and evolution of species within the genus Claviceps are the result of varying mechanisms driving genome evolution and host range expansion.</title>
        <authorList>
            <person name="Wyka S.A."/>
            <person name="Mondo S.J."/>
            <person name="Liu M."/>
            <person name="Dettman J."/>
            <person name="Nalam V."/>
            <person name="Broders K.D."/>
        </authorList>
    </citation>
    <scope>NUCLEOTIDE SEQUENCE [LARGE SCALE GENOMIC DNA]</scope>
    <source>
        <strain evidence="1 2">CCC 1485</strain>
    </source>
</reference>
<evidence type="ECO:0000313" key="2">
    <source>
        <dbReference type="Proteomes" id="UP000706124"/>
    </source>
</evidence>
<name>A0A9P7M4C7_9HYPO</name>
<evidence type="ECO:0000313" key="1">
    <source>
        <dbReference type="EMBL" id="KAG5929417.1"/>
    </source>
</evidence>
<keyword evidence="2" id="KW-1185">Reference proteome</keyword>
<dbReference type="AlphaFoldDB" id="A0A9P7M4C7"/>
<dbReference type="Proteomes" id="UP000706124">
    <property type="component" value="Unassembled WGS sequence"/>
</dbReference>
<protein>
    <submittedName>
        <fullName evidence="1">Uncharacterized protein</fullName>
    </submittedName>
</protein>
<dbReference type="OrthoDB" id="4216719at2759"/>
<organism evidence="1 2">
    <name type="scientific">Claviceps pazoutovae</name>
    <dbReference type="NCBI Taxonomy" id="1649127"/>
    <lineage>
        <taxon>Eukaryota</taxon>
        <taxon>Fungi</taxon>
        <taxon>Dikarya</taxon>
        <taxon>Ascomycota</taxon>
        <taxon>Pezizomycotina</taxon>
        <taxon>Sordariomycetes</taxon>
        <taxon>Hypocreomycetidae</taxon>
        <taxon>Hypocreales</taxon>
        <taxon>Clavicipitaceae</taxon>
        <taxon>Claviceps</taxon>
    </lineage>
</organism>
<dbReference type="EMBL" id="SRPO01000834">
    <property type="protein sequence ID" value="KAG5929417.1"/>
    <property type="molecule type" value="Genomic_DNA"/>
</dbReference>
<comment type="caution">
    <text evidence="1">The sequence shown here is derived from an EMBL/GenBank/DDBJ whole genome shotgun (WGS) entry which is preliminary data.</text>
</comment>
<gene>
    <name evidence="1" type="ORF">E4U60_007431</name>
</gene>
<sequence length="594" mass="66751">MYKHQMATTDLICNHEMRYNHTKPTSLGSGASFIAPYGDKSAGYCHEKIFSNREWRNDNQQIRPPQITPTLKRRLGKYPLTSAMSGWALKALTQYKPSRDALDFVRPFSAQLHDAFTKEYAVSTGLHDLRTIELAHQVALEVCVEILLASTANGHAVSLQDEIHSSCAAGDDHYAPWGKLLTGLVCDPPIIVQFPIYLMMCESFGFEKEPSRENYVYSALTAVDWVKGNNAYSDRFEAFQKHAFAMVPTLSDKISGIDRSFWRVSQAYLGILNKAENACDFTTPLQSHIETGLDPYLLLVTRGIDSGGTAYMCSDGATFLDDAGMDSLIGSALPNDVMDLHTDILTGETRNIVRLLYPNGQSIEQTIKTMSTVLSGELCEIFRGHQRVRFEGREDGRISATSPAYSLSRARHRRIFETLETYMTEYDQFWDWTWELFRLAKKQTTDAGLNELLADALYRGIDQTSLPESGSNDFFTAYFDMVEAGEGQMSANRPLGVCGQLADITRKIYRLWYTELLDPHKRPGWGRAFDDKSDLLFQQAGELLDSMSSAITDEVYEFAIAYRRLSTGLPYIAYHTVDAIILANGVVSWPAVKK</sequence>
<accession>A0A9P7M4C7</accession>
<proteinExistence type="predicted"/>